<dbReference type="Proteomes" id="UP000076154">
    <property type="component" value="Unassembled WGS sequence"/>
</dbReference>
<dbReference type="InParanoid" id="A0A369JUK9"/>
<keyword evidence="2" id="KW-0472">Membrane</keyword>
<feature type="compositionally biased region" description="Basic and acidic residues" evidence="1">
    <location>
        <begin position="55"/>
        <end position="65"/>
    </location>
</feature>
<evidence type="ECO:0000313" key="4">
    <source>
        <dbReference type="Proteomes" id="UP000076154"/>
    </source>
</evidence>
<sequence length="154" mass="16481">MSSSPAPAAETPVSGIFSQPPTYIIISVSVVAGVLCLIVTIAFLWIRASRIRRLRDDIEGGDPRKTPRKGFFYSSRSSREASESHPPSRPQTPPPAYIPDSPCPMLPECPVYTPSATPVTTGDQGYPVSPFGPLTQESGSPSISRDPPARRATS</sequence>
<name>A0A369JUK9_HYPMA</name>
<keyword evidence="2" id="KW-1133">Transmembrane helix</keyword>
<protein>
    <submittedName>
        <fullName evidence="3">Uncharacterized protein</fullName>
    </submittedName>
</protein>
<evidence type="ECO:0000313" key="3">
    <source>
        <dbReference type="EMBL" id="RDB25042.1"/>
    </source>
</evidence>
<proteinExistence type="predicted"/>
<gene>
    <name evidence="3" type="ORF">Hypma_007484</name>
</gene>
<feature type="region of interest" description="Disordered" evidence="1">
    <location>
        <begin position="55"/>
        <end position="154"/>
    </location>
</feature>
<keyword evidence="4" id="KW-1185">Reference proteome</keyword>
<evidence type="ECO:0000256" key="1">
    <source>
        <dbReference type="SAM" id="MobiDB-lite"/>
    </source>
</evidence>
<feature type="compositionally biased region" description="Pro residues" evidence="1">
    <location>
        <begin position="87"/>
        <end position="107"/>
    </location>
</feature>
<dbReference type="AlphaFoldDB" id="A0A369JUK9"/>
<feature type="transmembrane region" description="Helical" evidence="2">
    <location>
        <begin position="23"/>
        <end position="46"/>
    </location>
</feature>
<comment type="caution">
    <text evidence="3">The sequence shown here is derived from an EMBL/GenBank/DDBJ whole genome shotgun (WGS) entry which is preliminary data.</text>
</comment>
<dbReference type="EMBL" id="LUEZ02000041">
    <property type="protein sequence ID" value="RDB25042.1"/>
    <property type="molecule type" value="Genomic_DNA"/>
</dbReference>
<reference evidence="3" key="1">
    <citation type="submission" date="2018-04" db="EMBL/GenBank/DDBJ databases">
        <title>Whole genome sequencing of Hypsizygus marmoreus.</title>
        <authorList>
            <person name="Choi I.-G."/>
            <person name="Min B."/>
            <person name="Kim J.-G."/>
            <person name="Kim S."/>
            <person name="Oh Y.-L."/>
            <person name="Kong W.-S."/>
            <person name="Park H."/>
            <person name="Jeong J."/>
            <person name="Song E.-S."/>
        </authorList>
    </citation>
    <scope>NUCLEOTIDE SEQUENCE [LARGE SCALE GENOMIC DNA]</scope>
    <source>
        <strain evidence="3">51987-8</strain>
    </source>
</reference>
<keyword evidence="2" id="KW-0812">Transmembrane</keyword>
<accession>A0A369JUK9</accession>
<evidence type="ECO:0000256" key="2">
    <source>
        <dbReference type="SAM" id="Phobius"/>
    </source>
</evidence>
<organism evidence="3 4">
    <name type="scientific">Hypsizygus marmoreus</name>
    <name type="common">White beech mushroom</name>
    <name type="synonym">Agaricus marmoreus</name>
    <dbReference type="NCBI Taxonomy" id="39966"/>
    <lineage>
        <taxon>Eukaryota</taxon>
        <taxon>Fungi</taxon>
        <taxon>Dikarya</taxon>
        <taxon>Basidiomycota</taxon>
        <taxon>Agaricomycotina</taxon>
        <taxon>Agaricomycetes</taxon>
        <taxon>Agaricomycetidae</taxon>
        <taxon>Agaricales</taxon>
        <taxon>Tricholomatineae</taxon>
        <taxon>Lyophyllaceae</taxon>
        <taxon>Hypsizygus</taxon>
    </lineage>
</organism>
<feature type="compositionally biased region" description="Polar residues" evidence="1">
    <location>
        <begin position="114"/>
        <end position="123"/>
    </location>
</feature>